<dbReference type="InterPro" id="IPR011990">
    <property type="entry name" value="TPR-like_helical_dom_sf"/>
</dbReference>
<dbReference type="FunFam" id="1.25.40.10:FF:000333">
    <property type="entry name" value="Pentatricopeptide repeat-containing protein"/>
    <property type="match status" value="1"/>
</dbReference>
<dbReference type="InterPro" id="IPR046960">
    <property type="entry name" value="PPR_At4g14850-like_plant"/>
</dbReference>
<dbReference type="AlphaFoldDB" id="A0AAN8V7G9"/>
<dbReference type="Gene3D" id="1.25.40.10">
    <property type="entry name" value="Tetratricopeptide repeat domain"/>
    <property type="match status" value="1"/>
</dbReference>
<dbReference type="Pfam" id="PF13041">
    <property type="entry name" value="PPR_2"/>
    <property type="match status" value="1"/>
</dbReference>
<gene>
    <name evidence="4" type="ORF">RJ641_006770</name>
</gene>
<dbReference type="InterPro" id="IPR002885">
    <property type="entry name" value="PPR_rpt"/>
</dbReference>
<sequence>MPVKDLDSWNVMITGYAKKGKMESARELFDRVPKGDVVSWNAMISRYVLSGCHKKALDMFEEMRNVGERQDEVTLLSLVSPCADSGDLSNGKKIRETLVEIIKRKKNLSSTIWNVPMDIYAKCGSIESAQGIFRNQHRHET</sequence>
<protein>
    <submittedName>
        <fullName evidence="4">Pentatricopeptide repeat</fullName>
    </submittedName>
</protein>
<dbReference type="PROSITE" id="PS51375">
    <property type="entry name" value="PPR"/>
    <property type="match status" value="1"/>
</dbReference>
<dbReference type="PANTHER" id="PTHR47926:SF391">
    <property type="entry name" value="TETRATRICOPEPTIDE-LIKE HELICAL DOMAIN SUPERFAMILY"/>
    <property type="match status" value="1"/>
</dbReference>
<evidence type="ECO:0000256" key="3">
    <source>
        <dbReference type="PROSITE-ProRule" id="PRU00708"/>
    </source>
</evidence>
<dbReference type="GO" id="GO:0003723">
    <property type="term" value="F:RNA binding"/>
    <property type="evidence" value="ECO:0007669"/>
    <property type="project" value="InterPro"/>
</dbReference>
<evidence type="ECO:0000313" key="5">
    <source>
        <dbReference type="Proteomes" id="UP001370490"/>
    </source>
</evidence>
<keyword evidence="5" id="KW-1185">Reference proteome</keyword>
<organism evidence="4 5">
    <name type="scientific">Dillenia turbinata</name>
    <dbReference type="NCBI Taxonomy" id="194707"/>
    <lineage>
        <taxon>Eukaryota</taxon>
        <taxon>Viridiplantae</taxon>
        <taxon>Streptophyta</taxon>
        <taxon>Embryophyta</taxon>
        <taxon>Tracheophyta</taxon>
        <taxon>Spermatophyta</taxon>
        <taxon>Magnoliopsida</taxon>
        <taxon>eudicotyledons</taxon>
        <taxon>Gunneridae</taxon>
        <taxon>Pentapetalae</taxon>
        <taxon>Dilleniales</taxon>
        <taxon>Dilleniaceae</taxon>
        <taxon>Dillenia</taxon>
    </lineage>
</organism>
<dbReference type="PANTHER" id="PTHR47926">
    <property type="entry name" value="PENTATRICOPEPTIDE REPEAT-CONTAINING PROTEIN"/>
    <property type="match status" value="1"/>
</dbReference>
<dbReference type="Proteomes" id="UP001370490">
    <property type="component" value="Unassembled WGS sequence"/>
</dbReference>
<dbReference type="NCBIfam" id="TIGR00756">
    <property type="entry name" value="PPR"/>
    <property type="match status" value="2"/>
</dbReference>
<dbReference type="GO" id="GO:0009451">
    <property type="term" value="P:RNA modification"/>
    <property type="evidence" value="ECO:0007669"/>
    <property type="project" value="InterPro"/>
</dbReference>
<evidence type="ECO:0000256" key="1">
    <source>
        <dbReference type="ARBA" id="ARBA00006643"/>
    </source>
</evidence>
<evidence type="ECO:0000313" key="4">
    <source>
        <dbReference type="EMBL" id="KAK6928179.1"/>
    </source>
</evidence>
<feature type="repeat" description="PPR" evidence="3">
    <location>
        <begin position="5"/>
        <end position="39"/>
    </location>
</feature>
<comment type="caution">
    <text evidence="4">The sequence shown here is derived from an EMBL/GenBank/DDBJ whole genome shotgun (WGS) entry which is preliminary data.</text>
</comment>
<dbReference type="EMBL" id="JBAMMX010000014">
    <property type="protein sequence ID" value="KAK6928179.1"/>
    <property type="molecule type" value="Genomic_DNA"/>
</dbReference>
<dbReference type="Pfam" id="PF01535">
    <property type="entry name" value="PPR"/>
    <property type="match status" value="1"/>
</dbReference>
<evidence type="ECO:0000256" key="2">
    <source>
        <dbReference type="ARBA" id="ARBA00022737"/>
    </source>
</evidence>
<keyword evidence="2" id="KW-0677">Repeat</keyword>
<reference evidence="4 5" key="1">
    <citation type="submission" date="2023-12" db="EMBL/GenBank/DDBJ databases">
        <title>A high-quality genome assembly for Dillenia turbinata (Dilleniales).</title>
        <authorList>
            <person name="Chanderbali A."/>
        </authorList>
    </citation>
    <scope>NUCLEOTIDE SEQUENCE [LARGE SCALE GENOMIC DNA]</scope>
    <source>
        <strain evidence="4">LSX21</strain>
        <tissue evidence="4">Leaf</tissue>
    </source>
</reference>
<accession>A0AAN8V7G9</accession>
<proteinExistence type="inferred from homology"/>
<comment type="similarity">
    <text evidence="1">Belongs to the PPR family. PCMP-H subfamily.</text>
</comment>
<name>A0AAN8V7G9_9MAGN</name>